<feature type="domain" description="TerD" evidence="2">
    <location>
        <begin position="5"/>
        <end position="161"/>
    </location>
</feature>
<dbReference type="InterPro" id="IPR003325">
    <property type="entry name" value="TerD"/>
</dbReference>
<name>A0ABT2CJN2_9ACTN</name>
<keyword evidence="4" id="KW-1185">Reference proteome</keyword>
<dbReference type="Pfam" id="PF02342">
    <property type="entry name" value="TerD"/>
    <property type="match status" value="1"/>
</dbReference>
<dbReference type="InterPro" id="IPR036683">
    <property type="entry name" value="CO_DH_flav_C_dom_sf"/>
</dbReference>
<dbReference type="PANTHER" id="PTHR32097:SF4">
    <property type="entry name" value="GENERAL STRESS PROTEIN 16U"/>
    <property type="match status" value="1"/>
</dbReference>
<comment type="similarity">
    <text evidence="1">Belongs to the CAPAB/TerDEXZ family.</text>
</comment>
<dbReference type="Proteomes" id="UP001431313">
    <property type="component" value="Unassembled WGS sequence"/>
</dbReference>
<dbReference type="EMBL" id="JANUGQ010000015">
    <property type="protein sequence ID" value="MCS0637628.1"/>
    <property type="molecule type" value="Genomic_DNA"/>
</dbReference>
<dbReference type="SUPFAM" id="SSF55447">
    <property type="entry name" value="CO dehydrogenase flavoprotein C-terminal domain-like"/>
    <property type="match status" value="1"/>
</dbReference>
<dbReference type="InterPro" id="IPR051324">
    <property type="entry name" value="Stress/Tellurium_Resist"/>
</dbReference>
<evidence type="ECO:0000259" key="2">
    <source>
        <dbReference type="Pfam" id="PF02342"/>
    </source>
</evidence>
<evidence type="ECO:0000313" key="4">
    <source>
        <dbReference type="Proteomes" id="UP001431313"/>
    </source>
</evidence>
<reference evidence="3" key="1">
    <citation type="submission" date="2022-08" db="EMBL/GenBank/DDBJ databases">
        <authorList>
            <person name="Somphong A."/>
            <person name="Phongsopitanun W."/>
        </authorList>
    </citation>
    <scope>NUCLEOTIDE SEQUENCE</scope>
    <source>
        <strain evidence="3">LP05-1</strain>
    </source>
</reference>
<proteinExistence type="inferred from homology"/>
<dbReference type="CDD" id="cd06974">
    <property type="entry name" value="TerD_like"/>
    <property type="match status" value="1"/>
</dbReference>
<evidence type="ECO:0000313" key="3">
    <source>
        <dbReference type="EMBL" id="MCS0637628.1"/>
    </source>
</evidence>
<comment type="caution">
    <text evidence="3">The sequence shown here is derived from an EMBL/GenBank/DDBJ whole genome shotgun (WGS) entry which is preliminary data.</text>
</comment>
<protein>
    <submittedName>
        <fullName evidence="3">TerD family protein</fullName>
    </submittedName>
</protein>
<dbReference type="PANTHER" id="PTHR32097">
    <property type="entry name" value="CAMP-BINDING PROTEIN 1-RELATED"/>
    <property type="match status" value="1"/>
</dbReference>
<sequence length="176" mass="18954">MGSLNKGVGKVEVSLKWDPSPAGAPDHDLDLIAAVYPVAEPQGTPVYLVHFDSRSPDGTITLNRDSRNGQGFGVDESMTLELQRLAPAYGRVVVGVAVQQRESRIAFGDVANTRVTVKEGYDELESHDFTDVAGATAATVVEFTRDATGGWEYRRAIRGFDADPQSFTTLMGGPRP</sequence>
<gene>
    <name evidence="3" type="ORF">NX801_18555</name>
</gene>
<dbReference type="RefSeq" id="WP_258788873.1">
    <property type="nucleotide sequence ID" value="NZ_JANUGQ010000015.1"/>
</dbReference>
<organism evidence="3 4">
    <name type="scientific">Streptomyces pyxinae</name>
    <dbReference type="NCBI Taxonomy" id="2970734"/>
    <lineage>
        <taxon>Bacteria</taxon>
        <taxon>Bacillati</taxon>
        <taxon>Actinomycetota</taxon>
        <taxon>Actinomycetes</taxon>
        <taxon>Kitasatosporales</taxon>
        <taxon>Streptomycetaceae</taxon>
        <taxon>Streptomyces</taxon>
    </lineage>
</organism>
<accession>A0ABT2CJN2</accession>
<evidence type="ECO:0000256" key="1">
    <source>
        <dbReference type="ARBA" id="ARBA00008775"/>
    </source>
</evidence>
<dbReference type="Gene3D" id="2.60.60.30">
    <property type="entry name" value="sav2460 like domains"/>
    <property type="match status" value="1"/>
</dbReference>